<dbReference type="EMBL" id="ML976667">
    <property type="protein sequence ID" value="KAF1976311.1"/>
    <property type="molecule type" value="Genomic_DNA"/>
</dbReference>
<feature type="domain" description="Heterokaryon incompatibility" evidence="1">
    <location>
        <begin position="1"/>
        <end position="77"/>
    </location>
</feature>
<accession>A0A6A5VGM1</accession>
<dbReference type="Pfam" id="PF06985">
    <property type="entry name" value="HET"/>
    <property type="match status" value="1"/>
</dbReference>
<dbReference type="AlphaFoldDB" id="A0A6A5VGM1"/>
<proteinExistence type="predicted"/>
<dbReference type="Proteomes" id="UP000800036">
    <property type="component" value="Unassembled WGS sequence"/>
</dbReference>
<reference evidence="2" key="1">
    <citation type="journal article" date="2020" name="Stud. Mycol.">
        <title>101 Dothideomycetes genomes: a test case for predicting lifestyles and emergence of pathogens.</title>
        <authorList>
            <person name="Haridas S."/>
            <person name="Albert R."/>
            <person name="Binder M."/>
            <person name="Bloem J."/>
            <person name="Labutti K."/>
            <person name="Salamov A."/>
            <person name="Andreopoulos B."/>
            <person name="Baker S."/>
            <person name="Barry K."/>
            <person name="Bills G."/>
            <person name="Bluhm B."/>
            <person name="Cannon C."/>
            <person name="Castanera R."/>
            <person name="Culley D."/>
            <person name="Daum C."/>
            <person name="Ezra D."/>
            <person name="Gonzalez J."/>
            <person name="Henrissat B."/>
            <person name="Kuo A."/>
            <person name="Liang C."/>
            <person name="Lipzen A."/>
            <person name="Lutzoni F."/>
            <person name="Magnuson J."/>
            <person name="Mondo S."/>
            <person name="Nolan M."/>
            <person name="Ohm R."/>
            <person name="Pangilinan J."/>
            <person name="Park H.-J."/>
            <person name="Ramirez L."/>
            <person name="Alfaro M."/>
            <person name="Sun H."/>
            <person name="Tritt A."/>
            <person name="Yoshinaga Y."/>
            <person name="Zwiers L.-H."/>
            <person name="Turgeon B."/>
            <person name="Goodwin S."/>
            <person name="Spatafora J."/>
            <person name="Crous P."/>
            <person name="Grigoriev I."/>
        </authorList>
    </citation>
    <scope>NUCLEOTIDE SEQUENCE</scope>
    <source>
        <strain evidence="2">CBS 107.79</strain>
    </source>
</reference>
<keyword evidence="3" id="KW-1185">Reference proteome</keyword>
<name>A0A6A5VGM1_9PLEO</name>
<organism evidence="2 3">
    <name type="scientific">Bimuria novae-zelandiae CBS 107.79</name>
    <dbReference type="NCBI Taxonomy" id="1447943"/>
    <lineage>
        <taxon>Eukaryota</taxon>
        <taxon>Fungi</taxon>
        <taxon>Dikarya</taxon>
        <taxon>Ascomycota</taxon>
        <taxon>Pezizomycotina</taxon>
        <taxon>Dothideomycetes</taxon>
        <taxon>Pleosporomycetidae</taxon>
        <taxon>Pleosporales</taxon>
        <taxon>Massarineae</taxon>
        <taxon>Didymosphaeriaceae</taxon>
        <taxon>Bimuria</taxon>
    </lineage>
</organism>
<dbReference type="PANTHER" id="PTHR24148">
    <property type="entry name" value="ANKYRIN REPEAT DOMAIN-CONTAINING PROTEIN 39 HOMOLOG-RELATED"/>
    <property type="match status" value="1"/>
</dbReference>
<dbReference type="InterPro" id="IPR010730">
    <property type="entry name" value="HET"/>
</dbReference>
<dbReference type="InterPro" id="IPR052895">
    <property type="entry name" value="HetReg/Transcr_Mod"/>
</dbReference>
<evidence type="ECO:0000259" key="1">
    <source>
        <dbReference type="Pfam" id="PF06985"/>
    </source>
</evidence>
<sequence length="147" mass="17198">MDTVYSEAVGVLVYLGEHTAGSQMLFEELAETERLLKESQVEKLRIDQRPRPSKTIIRELELLLERPWFRRVWVLQEVYVNRSVTFQCGPHTASYIALFSLYNNNNNNNNVVQDPTVLAMRLDLVGRPDLRSPQLHLWLLLYRSKQV</sequence>
<protein>
    <recommendedName>
        <fullName evidence="1">Heterokaryon incompatibility domain-containing protein</fullName>
    </recommendedName>
</protein>
<dbReference type="OrthoDB" id="2157530at2759"/>
<evidence type="ECO:0000313" key="2">
    <source>
        <dbReference type="EMBL" id="KAF1976311.1"/>
    </source>
</evidence>
<evidence type="ECO:0000313" key="3">
    <source>
        <dbReference type="Proteomes" id="UP000800036"/>
    </source>
</evidence>
<gene>
    <name evidence="2" type="ORF">BU23DRAFT_45375</name>
</gene>
<dbReference type="PANTHER" id="PTHR24148:SF79">
    <property type="entry name" value="HETEROKARYON INCOMPATIBILITY DOMAIN-CONTAINING PROTEIN"/>
    <property type="match status" value="1"/>
</dbReference>